<dbReference type="Pfam" id="PF07007">
    <property type="entry name" value="LprI"/>
    <property type="match status" value="1"/>
</dbReference>
<dbReference type="RefSeq" id="WP_343792262.1">
    <property type="nucleotide sequence ID" value="NZ_BAAAGA010000002.1"/>
</dbReference>
<dbReference type="InterPro" id="IPR009739">
    <property type="entry name" value="LprI-like_N"/>
</dbReference>
<keyword evidence="3" id="KW-1185">Reference proteome</keyword>
<sequence length="218" mass="24469">MIATLALALSLTAGPQVSQPSFDCRRASTPTEHAICADHRLGRMDRALTERYVEARRAMTPAMREALTRDQRWFLGARDEWHENRTRPGFVDFPGLAERMDDRIGFLERVQTRPATHMQGVWRNAASQIEIRTLEKGQMSVEISAANPVNARWLCEVSGRGQVGDRVITLDGGDGWRIRLSLDRGYLKVEEIPPGGHGAVRPYCGANGHLGEAYFRTR</sequence>
<evidence type="ECO:0000259" key="1">
    <source>
        <dbReference type="Pfam" id="PF07007"/>
    </source>
</evidence>
<gene>
    <name evidence="2" type="ORF">GCM10009422_14910</name>
</gene>
<proteinExistence type="predicted"/>
<dbReference type="Gene3D" id="1.20.1270.180">
    <property type="match status" value="1"/>
</dbReference>
<evidence type="ECO:0000313" key="3">
    <source>
        <dbReference type="Proteomes" id="UP001501352"/>
    </source>
</evidence>
<protein>
    <recommendedName>
        <fullName evidence="1">Lysozyme inhibitor LprI-like N-terminal domain-containing protein</fullName>
    </recommendedName>
</protein>
<dbReference type="Proteomes" id="UP001501352">
    <property type="component" value="Unassembled WGS sequence"/>
</dbReference>
<organism evidence="2 3">
    <name type="scientific">Brevundimonas kwangchunensis</name>
    <dbReference type="NCBI Taxonomy" id="322163"/>
    <lineage>
        <taxon>Bacteria</taxon>
        <taxon>Pseudomonadati</taxon>
        <taxon>Pseudomonadota</taxon>
        <taxon>Alphaproteobacteria</taxon>
        <taxon>Caulobacterales</taxon>
        <taxon>Caulobacteraceae</taxon>
        <taxon>Brevundimonas</taxon>
    </lineage>
</organism>
<comment type="caution">
    <text evidence="2">The sequence shown here is derived from an EMBL/GenBank/DDBJ whole genome shotgun (WGS) entry which is preliminary data.</text>
</comment>
<feature type="domain" description="Lysozyme inhibitor LprI-like N-terminal" evidence="1">
    <location>
        <begin position="24"/>
        <end position="82"/>
    </location>
</feature>
<dbReference type="EMBL" id="BAAAGA010000002">
    <property type="protein sequence ID" value="GAA0620268.1"/>
    <property type="molecule type" value="Genomic_DNA"/>
</dbReference>
<accession>A0ABP3RXG4</accession>
<name>A0ABP3RXG4_9CAUL</name>
<evidence type="ECO:0000313" key="2">
    <source>
        <dbReference type="EMBL" id="GAA0620268.1"/>
    </source>
</evidence>
<reference evidence="3" key="1">
    <citation type="journal article" date="2019" name="Int. J. Syst. Evol. Microbiol.">
        <title>The Global Catalogue of Microorganisms (GCM) 10K type strain sequencing project: providing services to taxonomists for standard genome sequencing and annotation.</title>
        <authorList>
            <consortium name="The Broad Institute Genomics Platform"/>
            <consortium name="The Broad Institute Genome Sequencing Center for Infectious Disease"/>
            <person name="Wu L."/>
            <person name="Ma J."/>
        </authorList>
    </citation>
    <scope>NUCLEOTIDE SEQUENCE [LARGE SCALE GENOMIC DNA]</scope>
    <source>
        <strain evidence="3">JCM 12928</strain>
    </source>
</reference>